<evidence type="ECO:0000256" key="5">
    <source>
        <dbReference type="ARBA" id="ARBA00022989"/>
    </source>
</evidence>
<dbReference type="EMBL" id="JABBFV010000018">
    <property type="protein sequence ID" value="NML12239.1"/>
    <property type="molecule type" value="Genomic_DNA"/>
</dbReference>
<dbReference type="SUPFAM" id="SSF103473">
    <property type="entry name" value="MFS general substrate transporter"/>
    <property type="match status" value="1"/>
</dbReference>
<dbReference type="GO" id="GO:0005886">
    <property type="term" value="C:plasma membrane"/>
    <property type="evidence" value="ECO:0007669"/>
    <property type="project" value="UniProtKB-SubCell"/>
</dbReference>
<keyword evidence="5 7" id="KW-1133">Transmembrane helix</keyword>
<keyword evidence="3" id="KW-1003">Cell membrane</keyword>
<comment type="caution">
    <text evidence="9">The sequence shown here is derived from an EMBL/GenBank/DDBJ whole genome shotgun (WGS) entry which is preliminary data.</text>
</comment>
<evidence type="ECO:0000256" key="4">
    <source>
        <dbReference type="ARBA" id="ARBA00022692"/>
    </source>
</evidence>
<feature type="transmembrane region" description="Helical" evidence="7">
    <location>
        <begin position="16"/>
        <end position="39"/>
    </location>
</feature>
<proteinExistence type="predicted"/>
<dbReference type="GO" id="GO:0022857">
    <property type="term" value="F:transmembrane transporter activity"/>
    <property type="evidence" value="ECO:0007669"/>
    <property type="project" value="InterPro"/>
</dbReference>
<dbReference type="Pfam" id="PF07690">
    <property type="entry name" value="MFS_1"/>
    <property type="match status" value="1"/>
</dbReference>
<organism evidence="9 10">
    <name type="scientific">Sphingobium psychrophilum</name>
    <dbReference type="NCBI Taxonomy" id="2728834"/>
    <lineage>
        <taxon>Bacteria</taxon>
        <taxon>Pseudomonadati</taxon>
        <taxon>Pseudomonadota</taxon>
        <taxon>Alphaproteobacteria</taxon>
        <taxon>Sphingomonadales</taxon>
        <taxon>Sphingomonadaceae</taxon>
        <taxon>Sphingobium</taxon>
    </lineage>
</organism>
<feature type="transmembrane region" description="Helical" evidence="7">
    <location>
        <begin position="271"/>
        <end position="291"/>
    </location>
</feature>
<dbReference type="PANTHER" id="PTHR42718:SF46">
    <property type="entry name" value="BLR6921 PROTEIN"/>
    <property type="match status" value="1"/>
</dbReference>
<keyword evidence="4 7" id="KW-0812">Transmembrane</keyword>
<dbReference type="RefSeq" id="WP_169574642.1">
    <property type="nucleotide sequence ID" value="NZ_JABBFV010000018.1"/>
</dbReference>
<feature type="transmembrane region" description="Helical" evidence="7">
    <location>
        <begin position="108"/>
        <end position="129"/>
    </location>
</feature>
<evidence type="ECO:0000313" key="10">
    <source>
        <dbReference type="Proteomes" id="UP000519023"/>
    </source>
</evidence>
<evidence type="ECO:0000256" key="3">
    <source>
        <dbReference type="ARBA" id="ARBA00022475"/>
    </source>
</evidence>
<keyword evidence="6 7" id="KW-0472">Membrane</keyword>
<dbReference type="InterPro" id="IPR020846">
    <property type="entry name" value="MFS_dom"/>
</dbReference>
<protein>
    <submittedName>
        <fullName evidence="9">Multidrug efflux MFS transporter</fullName>
    </submittedName>
</protein>
<feature type="domain" description="Major facilitator superfamily (MFS) profile" evidence="8">
    <location>
        <begin position="17"/>
        <end position="463"/>
    </location>
</feature>
<evidence type="ECO:0000256" key="7">
    <source>
        <dbReference type="SAM" id="Phobius"/>
    </source>
</evidence>
<dbReference type="InterPro" id="IPR036259">
    <property type="entry name" value="MFS_trans_sf"/>
</dbReference>
<evidence type="ECO:0000256" key="2">
    <source>
        <dbReference type="ARBA" id="ARBA00022448"/>
    </source>
</evidence>
<feature type="transmembrane region" description="Helical" evidence="7">
    <location>
        <begin position="83"/>
        <end position="102"/>
    </location>
</feature>
<comment type="subcellular location">
    <subcellularLocation>
        <location evidence="1">Cell membrane</location>
        <topology evidence="1">Multi-pass membrane protein</topology>
    </subcellularLocation>
</comment>
<feature type="transmembrane region" description="Helical" evidence="7">
    <location>
        <begin position="303"/>
        <end position="324"/>
    </location>
</feature>
<feature type="transmembrane region" description="Helical" evidence="7">
    <location>
        <begin position="436"/>
        <end position="456"/>
    </location>
</feature>
<evidence type="ECO:0000256" key="1">
    <source>
        <dbReference type="ARBA" id="ARBA00004651"/>
    </source>
</evidence>
<dbReference type="Gene3D" id="1.20.1250.20">
    <property type="entry name" value="MFS general substrate transporter like domains"/>
    <property type="match status" value="1"/>
</dbReference>
<evidence type="ECO:0000256" key="6">
    <source>
        <dbReference type="ARBA" id="ARBA00023136"/>
    </source>
</evidence>
<feature type="transmembrane region" description="Helical" evidence="7">
    <location>
        <begin position="51"/>
        <end position="71"/>
    </location>
</feature>
<evidence type="ECO:0000313" key="9">
    <source>
        <dbReference type="EMBL" id="NML12239.1"/>
    </source>
</evidence>
<sequence length="483" mass="50450">MAECSDSPAQGRGRMVAPLVVGAATFMQAFDSSAIIVALPAMARDFGVPVLSLNLVVVAYLVAATAALPACGWAADRFGARRIFLIAVTGFGLTSLAAMLAPGFGWLIAARIVQGCMGALLLPVGRIIVLRSVPRQDYVSALAMLSLPIMLGPLLGPTLGGLVVTAGSWRWLFAINIMVSIVGLLAVRHFVEDAPGDDPRPLDLIGLALIAAALVGISSGITAFNPNGPASALPALLLVGGIVCALGYGWHGRRHPQPLLDLRILRVPVMAAANLGGLFQRMLVGAAPFLLTMLFQPGLGLNAATSGALIFASAFGAILGRWFLPPLIARFGFRTFLIGNSLVMALSMAVCALIDADTPYAVIVIILFLQGLIRAVQLMGLLTLSYAGLPHKDMGSASTLASISQQFAIAPGIALSVAALQLMQHWRGATTLSPAIIAPAFLLVAVVSLLSLIWYWRLPRDVGRELSESRVQAQLSTASEGDA</sequence>
<dbReference type="Proteomes" id="UP000519023">
    <property type="component" value="Unassembled WGS sequence"/>
</dbReference>
<feature type="transmembrane region" description="Helical" evidence="7">
    <location>
        <begin position="407"/>
        <end position="424"/>
    </location>
</feature>
<reference evidence="9 10" key="1">
    <citation type="submission" date="2020-04" db="EMBL/GenBank/DDBJ databases">
        <title>Sphingobium sp. AR-3-1 isolated from Arctic soil.</title>
        <authorList>
            <person name="Dahal R.H."/>
            <person name="Chaudhary D.K."/>
        </authorList>
    </citation>
    <scope>NUCLEOTIDE SEQUENCE [LARGE SCALE GENOMIC DNA]</scope>
    <source>
        <strain evidence="9 10">AR-3-1</strain>
    </source>
</reference>
<accession>A0A7X9WYI5</accession>
<feature type="transmembrane region" description="Helical" evidence="7">
    <location>
        <begin position="360"/>
        <end position="386"/>
    </location>
</feature>
<dbReference type="PROSITE" id="PS50850">
    <property type="entry name" value="MFS"/>
    <property type="match status" value="1"/>
</dbReference>
<evidence type="ECO:0000259" key="8">
    <source>
        <dbReference type="PROSITE" id="PS50850"/>
    </source>
</evidence>
<feature type="transmembrane region" description="Helical" evidence="7">
    <location>
        <begin position="171"/>
        <end position="191"/>
    </location>
</feature>
<keyword evidence="2" id="KW-0813">Transport</keyword>
<feature type="transmembrane region" description="Helical" evidence="7">
    <location>
        <begin position="230"/>
        <end position="250"/>
    </location>
</feature>
<feature type="transmembrane region" description="Helical" evidence="7">
    <location>
        <begin position="336"/>
        <end position="354"/>
    </location>
</feature>
<name>A0A7X9WYI5_9SPHN</name>
<dbReference type="InterPro" id="IPR011701">
    <property type="entry name" value="MFS"/>
</dbReference>
<dbReference type="AlphaFoldDB" id="A0A7X9WYI5"/>
<dbReference type="PANTHER" id="PTHR42718">
    <property type="entry name" value="MAJOR FACILITATOR SUPERFAMILY MULTIDRUG TRANSPORTER MFSC"/>
    <property type="match status" value="1"/>
</dbReference>
<gene>
    <name evidence="9" type="ORF">HHL08_19190</name>
</gene>
<keyword evidence="10" id="KW-1185">Reference proteome</keyword>
<feature type="transmembrane region" description="Helical" evidence="7">
    <location>
        <begin position="141"/>
        <end position="165"/>
    </location>
</feature>
<feature type="transmembrane region" description="Helical" evidence="7">
    <location>
        <begin position="203"/>
        <end position="224"/>
    </location>
</feature>
<dbReference type="Gene3D" id="1.20.1720.10">
    <property type="entry name" value="Multidrug resistance protein D"/>
    <property type="match status" value="1"/>
</dbReference>